<dbReference type="AlphaFoldDB" id="A0A0H5RES8"/>
<organism evidence="1">
    <name type="scientific">Spongospora subterranea</name>
    <dbReference type="NCBI Taxonomy" id="70186"/>
    <lineage>
        <taxon>Eukaryota</taxon>
        <taxon>Sar</taxon>
        <taxon>Rhizaria</taxon>
        <taxon>Endomyxa</taxon>
        <taxon>Phytomyxea</taxon>
        <taxon>Plasmodiophorida</taxon>
        <taxon>Plasmodiophoridae</taxon>
        <taxon>Spongospora</taxon>
    </lineage>
</organism>
<protein>
    <submittedName>
        <fullName evidence="1">Uncharacterized protein</fullName>
    </submittedName>
</protein>
<evidence type="ECO:0000313" key="1">
    <source>
        <dbReference type="EMBL" id="CRZ12037.1"/>
    </source>
</evidence>
<dbReference type="EMBL" id="HACM01011595">
    <property type="protein sequence ID" value="CRZ12037.1"/>
    <property type="molecule type" value="Transcribed_RNA"/>
</dbReference>
<sequence length="123" mass="14287">MFATRPFFAFTRTDEEISMIVQERSLSYLQTLPNIAISPMKWRAFTFSNNQQGIFCIPEFSKTKQISLIQVPRNSPLCSQTAPAFKHCKYPNYFDAILLFSKKQQLVIPVGNSLRTKTRICQW</sequence>
<proteinExistence type="predicted"/>
<reference evidence="1" key="1">
    <citation type="submission" date="2015-04" db="EMBL/GenBank/DDBJ databases">
        <title>The genome sequence of the plant pathogenic Rhizarian Plasmodiophora brassicae reveals insights in its biotrophic life cycle and the origin of chitin synthesis.</title>
        <authorList>
            <person name="Schwelm A."/>
            <person name="Fogelqvist J."/>
            <person name="Knaust A."/>
            <person name="Julke S."/>
            <person name="Lilja T."/>
            <person name="Dhandapani V."/>
            <person name="Bonilla-Rosso G."/>
            <person name="Karlsson M."/>
            <person name="Shevchenko A."/>
            <person name="Choi S.R."/>
            <person name="Kim H.G."/>
            <person name="Park J.Y."/>
            <person name="Lim Y.P."/>
            <person name="Ludwig-Muller J."/>
            <person name="Dixelius C."/>
        </authorList>
    </citation>
    <scope>NUCLEOTIDE SEQUENCE</scope>
    <source>
        <tissue evidence="1">Potato root galls</tissue>
    </source>
</reference>
<accession>A0A0H5RES8</accession>
<name>A0A0H5RES8_9EUKA</name>